<dbReference type="InterPro" id="IPR036236">
    <property type="entry name" value="Znf_C2H2_sf"/>
</dbReference>
<keyword evidence="1" id="KW-0479">Metal-binding</keyword>
<protein>
    <recommendedName>
        <fullName evidence="7">C2H2-type domain-containing protein</fullName>
    </recommendedName>
</protein>
<comment type="caution">
    <text evidence="8">The sequence shown here is derived from an EMBL/GenBank/DDBJ whole genome shotgun (WGS) entry which is preliminary data.</text>
</comment>
<feature type="compositionally biased region" description="Basic residues" evidence="6">
    <location>
        <begin position="246"/>
        <end position="255"/>
    </location>
</feature>
<dbReference type="SMART" id="SM00355">
    <property type="entry name" value="ZnF_C2H2"/>
    <property type="match status" value="3"/>
</dbReference>
<dbReference type="GO" id="GO:0008270">
    <property type="term" value="F:zinc ion binding"/>
    <property type="evidence" value="ECO:0007669"/>
    <property type="project" value="UniProtKB-KW"/>
</dbReference>
<sequence>MIFAARKGFLLDDLRTVLDFFGVRLDVVYVGNMFFEVTLQLRCGTIHKVYLDLASLLVRRSLLNVLSSIMTPVLYQAFSSLLNHRFISSSQEMRVSRHSADNVTPPYISSSKFGASESSSSKTRQNRVIPLPYITGRERAKHPKRRHTTVASLLGEPEYTVCKHCFKSFNRRSNMFRHIDRTHCERVVFNCPQCPAVYKHAFHFADHLRGHEEDPQFACESCEKKFMSRNELRNHKRRNCMEPPPKKRPSACRRSRQYEPQPDAPLPSTSDGSEKFLIPYDFPVTL</sequence>
<keyword evidence="3 5" id="KW-0863">Zinc-finger</keyword>
<dbReference type="SUPFAM" id="SSF57667">
    <property type="entry name" value="beta-beta-alpha zinc fingers"/>
    <property type="match status" value="2"/>
</dbReference>
<dbReference type="PROSITE" id="PS50157">
    <property type="entry name" value="ZINC_FINGER_C2H2_2"/>
    <property type="match status" value="2"/>
</dbReference>
<evidence type="ECO:0000256" key="5">
    <source>
        <dbReference type="PROSITE-ProRule" id="PRU00042"/>
    </source>
</evidence>
<evidence type="ECO:0000256" key="6">
    <source>
        <dbReference type="SAM" id="MobiDB-lite"/>
    </source>
</evidence>
<feature type="domain" description="C2H2-type" evidence="7">
    <location>
        <begin position="217"/>
        <end position="244"/>
    </location>
</feature>
<dbReference type="PANTHER" id="PTHR24379">
    <property type="entry name" value="KRAB AND ZINC FINGER DOMAIN-CONTAINING"/>
    <property type="match status" value="1"/>
</dbReference>
<proteinExistence type="predicted"/>
<dbReference type="GO" id="GO:0000977">
    <property type="term" value="F:RNA polymerase II transcription regulatory region sequence-specific DNA binding"/>
    <property type="evidence" value="ECO:0007669"/>
    <property type="project" value="TreeGrafter"/>
</dbReference>
<reference evidence="9" key="1">
    <citation type="journal article" date="2015" name="Nat. Genet.">
        <title>The genome and transcriptome of the zoonotic hookworm Ancylostoma ceylanicum identify infection-specific gene families.</title>
        <authorList>
            <person name="Schwarz E.M."/>
            <person name="Hu Y."/>
            <person name="Antoshechkin I."/>
            <person name="Miller M.M."/>
            <person name="Sternberg P.W."/>
            <person name="Aroian R.V."/>
        </authorList>
    </citation>
    <scope>NUCLEOTIDE SEQUENCE</scope>
    <source>
        <strain evidence="9">HY135</strain>
    </source>
</reference>
<dbReference type="Pfam" id="PF00096">
    <property type="entry name" value="zf-C2H2"/>
    <property type="match status" value="2"/>
</dbReference>
<evidence type="ECO:0000256" key="3">
    <source>
        <dbReference type="ARBA" id="ARBA00022771"/>
    </source>
</evidence>
<dbReference type="STRING" id="53326.A0A016VGB7"/>
<evidence type="ECO:0000259" key="7">
    <source>
        <dbReference type="PROSITE" id="PS50157"/>
    </source>
</evidence>
<dbReference type="Proteomes" id="UP000024635">
    <property type="component" value="Unassembled WGS sequence"/>
</dbReference>
<dbReference type="EMBL" id="JARK01001346">
    <property type="protein sequence ID" value="EYC26465.1"/>
    <property type="molecule type" value="Genomic_DNA"/>
</dbReference>
<gene>
    <name evidence="8" type="primary">Acey_s0010.g1169</name>
    <name evidence="8" type="synonym">Acey-K11D12.12</name>
    <name evidence="8" type="ORF">Y032_0010g1169</name>
</gene>
<dbReference type="GO" id="GO:0005634">
    <property type="term" value="C:nucleus"/>
    <property type="evidence" value="ECO:0007669"/>
    <property type="project" value="TreeGrafter"/>
</dbReference>
<dbReference type="PROSITE" id="PS00028">
    <property type="entry name" value="ZINC_FINGER_C2H2_1"/>
    <property type="match status" value="1"/>
</dbReference>
<dbReference type="OrthoDB" id="5857091at2759"/>
<dbReference type="InterPro" id="IPR013087">
    <property type="entry name" value="Znf_C2H2_type"/>
</dbReference>
<dbReference type="PANTHER" id="PTHR24379:SF127">
    <property type="entry name" value="BLOODY FINGERS-RELATED"/>
    <property type="match status" value="1"/>
</dbReference>
<organism evidence="8 9">
    <name type="scientific">Ancylostoma ceylanicum</name>
    <dbReference type="NCBI Taxonomy" id="53326"/>
    <lineage>
        <taxon>Eukaryota</taxon>
        <taxon>Metazoa</taxon>
        <taxon>Ecdysozoa</taxon>
        <taxon>Nematoda</taxon>
        <taxon>Chromadorea</taxon>
        <taxon>Rhabditida</taxon>
        <taxon>Rhabditina</taxon>
        <taxon>Rhabditomorpha</taxon>
        <taxon>Strongyloidea</taxon>
        <taxon>Ancylostomatidae</taxon>
        <taxon>Ancylostomatinae</taxon>
        <taxon>Ancylostoma</taxon>
    </lineage>
</organism>
<evidence type="ECO:0000313" key="9">
    <source>
        <dbReference type="Proteomes" id="UP000024635"/>
    </source>
</evidence>
<keyword evidence="4" id="KW-0862">Zinc</keyword>
<accession>A0A016VGB7</accession>
<evidence type="ECO:0000313" key="8">
    <source>
        <dbReference type="EMBL" id="EYC26465.1"/>
    </source>
</evidence>
<keyword evidence="2" id="KW-0677">Repeat</keyword>
<name>A0A016VGB7_9BILA</name>
<evidence type="ECO:0000256" key="4">
    <source>
        <dbReference type="ARBA" id="ARBA00022833"/>
    </source>
</evidence>
<feature type="region of interest" description="Disordered" evidence="6">
    <location>
        <begin position="236"/>
        <end position="276"/>
    </location>
</feature>
<dbReference type="AlphaFoldDB" id="A0A016VGB7"/>
<evidence type="ECO:0000256" key="2">
    <source>
        <dbReference type="ARBA" id="ARBA00022737"/>
    </source>
</evidence>
<dbReference type="Gene3D" id="3.30.160.60">
    <property type="entry name" value="Classic Zinc Finger"/>
    <property type="match status" value="1"/>
</dbReference>
<feature type="domain" description="C2H2-type" evidence="7">
    <location>
        <begin position="160"/>
        <end position="183"/>
    </location>
</feature>
<evidence type="ECO:0000256" key="1">
    <source>
        <dbReference type="ARBA" id="ARBA00022723"/>
    </source>
</evidence>
<dbReference type="GO" id="GO:0000981">
    <property type="term" value="F:DNA-binding transcription factor activity, RNA polymerase II-specific"/>
    <property type="evidence" value="ECO:0007669"/>
    <property type="project" value="TreeGrafter"/>
</dbReference>
<keyword evidence="9" id="KW-1185">Reference proteome</keyword>